<proteinExistence type="predicted"/>
<dbReference type="RefSeq" id="WP_238394287.1">
    <property type="nucleotide sequence ID" value="NZ_JBHTKN010000001.1"/>
</dbReference>
<keyword evidence="2" id="KW-1185">Reference proteome</keyword>
<organism evidence="1 2">
    <name type="scientific">Pseudoxanthomonas kaohsiungensis</name>
    <dbReference type="NCBI Taxonomy" id="283923"/>
    <lineage>
        <taxon>Bacteria</taxon>
        <taxon>Pseudomonadati</taxon>
        <taxon>Pseudomonadota</taxon>
        <taxon>Gammaproteobacteria</taxon>
        <taxon>Lysobacterales</taxon>
        <taxon>Lysobacteraceae</taxon>
        <taxon>Pseudoxanthomonas</taxon>
    </lineage>
</organism>
<accession>A0ABW3LQT1</accession>
<protein>
    <submittedName>
        <fullName evidence="1">Uncharacterized protein</fullName>
    </submittedName>
</protein>
<gene>
    <name evidence="1" type="ORF">ACFQ2N_00240</name>
</gene>
<dbReference type="EMBL" id="JBHTKN010000001">
    <property type="protein sequence ID" value="MFD1040776.1"/>
    <property type="molecule type" value="Genomic_DNA"/>
</dbReference>
<sequence length="166" mass="18651">MRRRSSRQPRRRTRPPECHRARATGDAWLDGRLADIDQYAARYPEAFAAELERYAGVPRGYVHGLLAQPGWGGGDAWFACFLARATEATCRSVVRAHTMAGADADWEQVAEGFDARPGSQAWLAMRLALADSYRRWSRPLEPDAALSRALRARAQDESEAAKRDRH</sequence>
<reference evidence="2" key="1">
    <citation type="journal article" date="2019" name="Int. J. Syst. Evol. Microbiol.">
        <title>The Global Catalogue of Microorganisms (GCM) 10K type strain sequencing project: providing services to taxonomists for standard genome sequencing and annotation.</title>
        <authorList>
            <consortium name="The Broad Institute Genomics Platform"/>
            <consortium name="The Broad Institute Genome Sequencing Center for Infectious Disease"/>
            <person name="Wu L."/>
            <person name="Ma J."/>
        </authorList>
    </citation>
    <scope>NUCLEOTIDE SEQUENCE [LARGE SCALE GENOMIC DNA]</scope>
    <source>
        <strain evidence="2">CCUG 55854</strain>
    </source>
</reference>
<dbReference type="Proteomes" id="UP001597033">
    <property type="component" value="Unassembled WGS sequence"/>
</dbReference>
<comment type="caution">
    <text evidence="1">The sequence shown here is derived from an EMBL/GenBank/DDBJ whole genome shotgun (WGS) entry which is preliminary data.</text>
</comment>
<evidence type="ECO:0000313" key="2">
    <source>
        <dbReference type="Proteomes" id="UP001597033"/>
    </source>
</evidence>
<evidence type="ECO:0000313" key="1">
    <source>
        <dbReference type="EMBL" id="MFD1040776.1"/>
    </source>
</evidence>
<name>A0ABW3LQT1_9GAMM</name>